<reference evidence="5 6" key="1">
    <citation type="submission" date="2020-07" db="EMBL/GenBank/DDBJ databases">
        <title>Sequencing the genomes of 1000 actinobacteria strains.</title>
        <authorList>
            <person name="Klenk H.-P."/>
        </authorList>
    </citation>
    <scope>NUCLEOTIDE SEQUENCE [LARGE SCALE GENOMIC DNA]</scope>
    <source>
        <strain evidence="5 6">DSM 45763</strain>
    </source>
</reference>
<gene>
    <name evidence="5" type="ORF">HDA43_005244</name>
</gene>
<name>A0A852V6X7_9ACTN</name>
<feature type="domain" description="N-acetyltransferase" evidence="4">
    <location>
        <begin position="29"/>
        <end position="179"/>
    </location>
</feature>
<dbReference type="EMBL" id="JACCCO010000002">
    <property type="protein sequence ID" value="NYF43043.1"/>
    <property type="molecule type" value="Genomic_DNA"/>
</dbReference>
<dbReference type="InterPro" id="IPR016181">
    <property type="entry name" value="Acyl_CoA_acyltransferase"/>
</dbReference>
<keyword evidence="6" id="KW-1185">Reference proteome</keyword>
<comment type="caution">
    <text evidence="5">The sequence shown here is derived from an EMBL/GenBank/DDBJ whole genome shotgun (WGS) entry which is preliminary data.</text>
</comment>
<dbReference type="InterPro" id="IPR000182">
    <property type="entry name" value="GNAT_dom"/>
</dbReference>
<dbReference type="Gene3D" id="3.40.630.30">
    <property type="match status" value="1"/>
</dbReference>
<evidence type="ECO:0000256" key="3">
    <source>
        <dbReference type="SAM" id="MobiDB-lite"/>
    </source>
</evidence>
<evidence type="ECO:0000259" key="4">
    <source>
        <dbReference type="PROSITE" id="PS51186"/>
    </source>
</evidence>
<feature type="region of interest" description="Disordered" evidence="3">
    <location>
        <begin position="1"/>
        <end position="26"/>
    </location>
</feature>
<evidence type="ECO:0000313" key="5">
    <source>
        <dbReference type="EMBL" id="NYF43043.1"/>
    </source>
</evidence>
<evidence type="ECO:0000256" key="2">
    <source>
        <dbReference type="ARBA" id="ARBA00023315"/>
    </source>
</evidence>
<proteinExistence type="predicted"/>
<dbReference type="PROSITE" id="PS51186">
    <property type="entry name" value="GNAT"/>
    <property type="match status" value="1"/>
</dbReference>
<feature type="compositionally biased region" description="Pro residues" evidence="3">
    <location>
        <begin position="1"/>
        <end position="13"/>
    </location>
</feature>
<dbReference type="RefSeq" id="WP_179826002.1">
    <property type="nucleotide sequence ID" value="NZ_JACCCO010000002.1"/>
</dbReference>
<dbReference type="CDD" id="cd04301">
    <property type="entry name" value="NAT_SF"/>
    <property type="match status" value="1"/>
</dbReference>
<protein>
    <submittedName>
        <fullName evidence="5">GNAT superfamily N-acetyltransferase</fullName>
    </submittedName>
</protein>
<sequence length="179" mass="19308">MTPTEPASPPQSVPPAGEEPRPAPEVRPASIRDAALLARLNDFVHSVHARNRPDVFRSGAAHAELVPIFETHLAREDVRAFVAHLAGRPVGYALAVIADRPGDALVRPRTFVILEHLAVDPRAARTGVATALVEAVRTAGGREGCSSLLTDVWDFNADARAFYEAAGFTPMRHILERSI</sequence>
<organism evidence="5 6">
    <name type="scientific">Streptosporangium sandarakinum</name>
    <dbReference type="NCBI Taxonomy" id="1260955"/>
    <lineage>
        <taxon>Bacteria</taxon>
        <taxon>Bacillati</taxon>
        <taxon>Actinomycetota</taxon>
        <taxon>Actinomycetes</taxon>
        <taxon>Streptosporangiales</taxon>
        <taxon>Streptosporangiaceae</taxon>
        <taxon>Streptosporangium</taxon>
    </lineage>
</organism>
<accession>A0A852V6X7</accession>
<dbReference type="Proteomes" id="UP000576393">
    <property type="component" value="Unassembled WGS sequence"/>
</dbReference>
<dbReference type="GO" id="GO:0016747">
    <property type="term" value="F:acyltransferase activity, transferring groups other than amino-acyl groups"/>
    <property type="evidence" value="ECO:0007669"/>
    <property type="project" value="InterPro"/>
</dbReference>
<dbReference type="Pfam" id="PF00583">
    <property type="entry name" value="Acetyltransf_1"/>
    <property type="match status" value="1"/>
</dbReference>
<evidence type="ECO:0000256" key="1">
    <source>
        <dbReference type="ARBA" id="ARBA00022679"/>
    </source>
</evidence>
<dbReference type="PANTHER" id="PTHR43877">
    <property type="entry name" value="AMINOALKYLPHOSPHONATE N-ACETYLTRANSFERASE-RELATED-RELATED"/>
    <property type="match status" value="1"/>
</dbReference>
<dbReference type="SUPFAM" id="SSF55729">
    <property type="entry name" value="Acyl-CoA N-acyltransferases (Nat)"/>
    <property type="match status" value="1"/>
</dbReference>
<dbReference type="InterPro" id="IPR050832">
    <property type="entry name" value="Bact_Acetyltransf"/>
</dbReference>
<evidence type="ECO:0000313" key="6">
    <source>
        <dbReference type="Proteomes" id="UP000576393"/>
    </source>
</evidence>
<dbReference type="PANTHER" id="PTHR43877:SF1">
    <property type="entry name" value="ACETYLTRANSFERASE"/>
    <property type="match status" value="1"/>
</dbReference>
<keyword evidence="1 5" id="KW-0808">Transferase</keyword>
<dbReference type="AlphaFoldDB" id="A0A852V6X7"/>
<keyword evidence="2" id="KW-0012">Acyltransferase</keyword>